<organism evidence="1 2">
    <name type="scientific">Amycolatopsis japonica</name>
    <dbReference type="NCBI Taxonomy" id="208439"/>
    <lineage>
        <taxon>Bacteria</taxon>
        <taxon>Bacillati</taxon>
        <taxon>Actinomycetota</taxon>
        <taxon>Actinomycetes</taxon>
        <taxon>Pseudonocardiales</taxon>
        <taxon>Pseudonocardiaceae</taxon>
        <taxon>Amycolatopsis</taxon>
        <taxon>Amycolatopsis japonica group</taxon>
    </lineage>
</organism>
<accession>A0A075V4F8</accession>
<evidence type="ECO:0000313" key="1">
    <source>
        <dbReference type="EMBL" id="AIG81257.1"/>
    </source>
</evidence>
<keyword evidence="1" id="KW-0614">Plasmid</keyword>
<dbReference type="AlphaFoldDB" id="A0A075V4F8"/>
<dbReference type="RefSeq" id="WP_148311766.1">
    <property type="nucleotide sequence ID" value="NZ_CP008954.1"/>
</dbReference>
<dbReference type="HOGENOM" id="CLU_1232917_0_0_11"/>
<protein>
    <submittedName>
        <fullName evidence="1">Uncharacterized protein</fullName>
    </submittedName>
</protein>
<evidence type="ECO:0000313" key="2">
    <source>
        <dbReference type="Proteomes" id="UP000028492"/>
    </source>
</evidence>
<proteinExistence type="predicted"/>
<name>A0A075V4F8_9PSEU</name>
<keyword evidence="2" id="KW-1185">Reference proteome</keyword>
<reference evidence="1 2" key="1">
    <citation type="journal article" date="2014" name="J. Biotechnol.">
        <title>Complete genome sequence of the actinobacterium Amycolatopsis japonica MG417-CF17(T) (=DSM 44213T) producing (S,S)-N,N'-ethylenediaminedisuccinic acid.</title>
        <authorList>
            <person name="Stegmann E."/>
            <person name="Albersmeier A."/>
            <person name="Spohn M."/>
            <person name="Gert H."/>
            <person name="Weber T."/>
            <person name="Wohlleben W."/>
            <person name="Kalinowski J."/>
            <person name="Ruckert C."/>
        </authorList>
    </citation>
    <scope>NUCLEOTIDE SEQUENCE [LARGE SCALE GENOMIC DNA]</scope>
    <source>
        <strain evidence="2">MG417-CF17 (DSM 44213)</strain>
        <plasmid evidence="1">pAmyja1</plasmid>
    </source>
</reference>
<dbReference type="KEGG" id="aja:AJAP_42430"/>
<dbReference type="eggNOG" id="ENOG5033UPK">
    <property type="taxonomic scope" value="Bacteria"/>
</dbReference>
<dbReference type="Proteomes" id="UP000028492">
    <property type="component" value="Plasmid pAmyja1"/>
</dbReference>
<dbReference type="EMBL" id="CP008954">
    <property type="protein sequence ID" value="AIG81257.1"/>
    <property type="molecule type" value="Genomic_DNA"/>
</dbReference>
<sequence>MPEDSPTPLCTAEQLKEGAFADLVHGFSPAAITDMLAEATRACETEVGRRLAPFTGLVETHRLAGVDPDEFSGSAGIPLDLAGQLGRSWATSLNSGSDQVRHIWLHQCAPHYPEFWSYSDLSIAVTRSYGGGQDLVGGGFEGPDVDTGHVWFRLGTWLPIGSYATVRYSGGYTTVPSDLQRACKYMAAAIACRELAPLQTTHGHDPDALEALAVSWLSPYQRGD</sequence>
<geneLocation type="plasmid" evidence="1 2">
    <name>pAmyja1</name>
</geneLocation>
<gene>
    <name evidence="1" type="ORF">AJAP_42430</name>
</gene>